<sequence>MVKMGDYFDKFSWWRLTEQRITLSVGILSLWHLRSTVLWGDDDELRCTIIKQQLESLVTFLRRYIPYHMLAMDFRRHIERSRLPSWRMFAKPRRVACPHPLKPFRNHQPSPPIRITTAISPPSSSPPHRRSCTLVSHRIISHPAAALNTQNHAPPPPQSAPFPFVH</sequence>
<dbReference type="Proteomes" id="UP000799640">
    <property type="component" value="Unassembled WGS sequence"/>
</dbReference>
<protein>
    <submittedName>
        <fullName evidence="2">Uncharacterized protein</fullName>
    </submittedName>
</protein>
<reference evidence="2" key="1">
    <citation type="journal article" date="2020" name="Stud. Mycol.">
        <title>101 Dothideomycetes genomes: a test case for predicting lifestyles and emergence of pathogens.</title>
        <authorList>
            <person name="Haridas S."/>
            <person name="Albert R."/>
            <person name="Binder M."/>
            <person name="Bloem J."/>
            <person name="Labutti K."/>
            <person name="Salamov A."/>
            <person name="Andreopoulos B."/>
            <person name="Baker S."/>
            <person name="Barry K."/>
            <person name="Bills G."/>
            <person name="Bluhm B."/>
            <person name="Cannon C."/>
            <person name="Castanera R."/>
            <person name="Culley D."/>
            <person name="Daum C."/>
            <person name="Ezra D."/>
            <person name="Gonzalez J."/>
            <person name="Henrissat B."/>
            <person name="Kuo A."/>
            <person name="Liang C."/>
            <person name="Lipzen A."/>
            <person name="Lutzoni F."/>
            <person name="Magnuson J."/>
            <person name="Mondo S."/>
            <person name="Nolan M."/>
            <person name="Ohm R."/>
            <person name="Pangilinan J."/>
            <person name="Park H.-J."/>
            <person name="Ramirez L."/>
            <person name="Alfaro M."/>
            <person name="Sun H."/>
            <person name="Tritt A."/>
            <person name="Yoshinaga Y."/>
            <person name="Zwiers L.-H."/>
            <person name="Turgeon B."/>
            <person name="Goodwin S."/>
            <person name="Spatafora J."/>
            <person name="Crous P."/>
            <person name="Grigoriev I."/>
        </authorList>
    </citation>
    <scope>NUCLEOTIDE SEQUENCE</scope>
    <source>
        <strain evidence="2">CBS 262.69</strain>
    </source>
</reference>
<feature type="region of interest" description="Disordered" evidence="1">
    <location>
        <begin position="147"/>
        <end position="166"/>
    </location>
</feature>
<evidence type="ECO:0000313" key="2">
    <source>
        <dbReference type="EMBL" id="KAF2401505.1"/>
    </source>
</evidence>
<accession>A0A6G1I0J7</accession>
<evidence type="ECO:0000313" key="3">
    <source>
        <dbReference type="Proteomes" id="UP000799640"/>
    </source>
</evidence>
<organism evidence="2 3">
    <name type="scientific">Trichodelitschia bisporula</name>
    <dbReference type="NCBI Taxonomy" id="703511"/>
    <lineage>
        <taxon>Eukaryota</taxon>
        <taxon>Fungi</taxon>
        <taxon>Dikarya</taxon>
        <taxon>Ascomycota</taxon>
        <taxon>Pezizomycotina</taxon>
        <taxon>Dothideomycetes</taxon>
        <taxon>Dothideomycetes incertae sedis</taxon>
        <taxon>Phaeotrichales</taxon>
        <taxon>Phaeotrichaceae</taxon>
        <taxon>Trichodelitschia</taxon>
    </lineage>
</organism>
<gene>
    <name evidence="2" type="ORF">EJ06DRAFT_394487</name>
</gene>
<dbReference type="EMBL" id="ML996693">
    <property type="protein sequence ID" value="KAF2401505.1"/>
    <property type="molecule type" value="Genomic_DNA"/>
</dbReference>
<evidence type="ECO:0000256" key="1">
    <source>
        <dbReference type="SAM" id="MobiDB-lite"/>
    </source>
</evidence>
<name>A0A6G1I0J7_9PEZI</name>
<keyword evidence="3" id="KW-1185">Reference proteome</keyword>
<dbReference type="AlphaFoldDB" id="A0A6G1I0J7"/>
<proteinExistence type="predicted"/>